<protein>
    <submittedName>
        <fullName evidence="1">Uncharacterized protein</fullName>
    </submittedName>
</protein>
<evidence type="ECO:0000313" key="1">
    <source>
        <dbReference type="EMBL" id="KAE8163422.1"/>
    </source>
</evidence>
<organism evidence="1 2">
    <name type="scientific">Aspergillus tamarii</name>
    <dbReference type="NCBI Taxonomy" id="41984"/>
    <lineage>
        <taxon>Eukaryota</taxon>
        <taxon>Fungi</taxon>
        <taxon>Dikarya</taxon>
        <taxon>Ascomycota</taxon>
        <taxon>Pezizomycotina</taxon>
        <taxon>Eurotiomycetes</taxon>
        <taxon>Eurotiomycetidae</taxon>
        <taxon>Eurotiales</taxon>
        <taxon>Aspergillaceae</taxon>
        <taxon>Aspergillus</taxon>
        <taxon>Aspergillus subgen. Circumdati</taxon>
    </lineage>
</organism>
<proteinExistence type="predicted"/>
<dbReference type="AlphaFoldDB" id="A0A5N6UXL3"/>
<reference evidence="1 2" key="1">
    <citation type="submission" date="2019-04" db="EMBL/GenBank/DDBJ databases">
        <title>Friends and foes A comparative genomics study of 23 Aspergillus species from section Flavi.</title>
        <authorList>
            <consortium name="DOE Joint Genome Institute"/>
            <person name="Kjaerbolling I."/>
            <person name="Vesth T."/>
            <person name="Frisvad J.C."/>
            <person name="Nybo J.L."/>
            <person name="Theobald S."/>
            <person name="Kildgaard S."/>
            <person name="Isbrandt T."/>
            <person name="Kuo A."/>
            <person name="Sato A."/>
            <person name="Lyhne E.K."/>
            <person name="Kogle M.E."/>
            <person name="Wiebenga A."/>
            <person name="Kun R.S."/>
            <person name="Lubbers R.J."/>
            <person name="Makela M.R."/>
            <person name="Barry K."/>
            <person name="Chovatia M."/>
            <person name="Clum A."/>
            <person name="Daum C."/>
            <person name="Haridas S."/>
            <person name="He G."/>
            <person name="LaButti K."/>
            <person name="Lipzen A."/>
            <person name="Mondo S."/>
            <person name="Riley R."/>
            <person name="Salamov A."/>
            <person name="Simmons B.A."/>
            <person name="Magnuson J.K."/>
            <person name="Henrissat B."/>
            <person name="Mortensen U.H."/>
            <person name="Larsen T.O."/>
            <person name="Devries R.P."/>
            <person name="Grigoriev I.V."/>
            <person name="Machida M."/>
            <person name="Baker S.E."/>
            <person name="Andersen M.R."/>
        </authorList>
    </citation>
    <scope>NUCLEOTIDE SEQUENCE [LARGE SCALE GENOMIC DNA]</scope>
    <source>
        <strain evidence="1 2">CBS 117626</strain>
    </source>
</reference>
<gene>
    <name evidence="1" type="ORF">BDV40DRAFT_299556</name>
</gene>
<dbReference type="Proteomes" id="UP000326950">
    <property type="component" value="Unassembled WGS sequence"/>
</dbReference>
<dbReference type="EMBL" id="ML738618">
    <property type="protein sequence ID" value="KAE8163422.1"/>
    <property type="molecule type" value="Genomic_DNA"/>
</dbReference>
<accession>A0A5N6UXL3</accession>
<name>A0A5N6UXL3_ASPTM</name>
<sequence length="137" mass="14860">MSISPLLQIPERYRQAALSQLQLKFRGLFMISEERHSEFITTDALPNDEIGNTVVNEQSRAEFLLTLAMQLGAALEQTPANSGSKSIHHMLYVSAAAGLRYDTFAVPQGDFHVPGAAQEVPSLSGVPGLEPPATLKL</sequence>
<keyword evidence="2" id="KW-1185">Reference proteome</keyword>
<dbReference type="OrthoDB" id="39175at2759"/>
<evidence type="ECO:0000313" key="2">
    <source>
        <dbReference type="Proteomes" id="UP000326950"/>
    </source>
</evidence>